<organism evidence="3 4">
    <name type="scientific">Pacificimonas flava</name>
    <dbReference type="NCBI Taxonomy" id="1234595"/>
    <lineage>
        <taxon>Bacteria</taxon>
        <taxon>Pseudomonadati</taxon>
        <taxon>Pseudomonadota</taxon>
        <taxon>Alphaproteobacteria</taxon>
        <taxon>Sphingomonadales</taxon>
        <taxon>Sphingosinicellaceae</taxon>
        <taxon>Pacificimonas</taxon>
    </lineage>
</organism>
<accession>M2TAX5</accession>
<name>M2TAX5_9SPHN</name>
<dbReference type="PATRIC" id="fig|1234595.3.peg.724"/>
<protein>
    <submittedName>
        <fullName evidence="3">Carbon monoxide dehydrogenase F protein</fullName>
    </submittedName>
</protein>
<dbReference type="AlphaFoldDB" id="M2TAX5"/>
<dbReference type="EMBL" id="AMRV01000002">
    <property type="protein sequence ID" value="EMD83754.1"/>
    <property type="molecule type" value="Genomic_DNA"/>
</dbReference>
<evidence type="ECO:0000313" key="4">
    <source>
        <dbReference type="Proteomes" id="UP000011717"/>
    </source>
</evidence>
<keyword evidence="4" id="KW-1185">Reference proteome</keyword>
<feature type="domain" description="XdhC Rossmann" evidence="2">
    <location>
        <begin position="159"/>
        <end position="300"/>
    </location>
</feature>
<dbReference type="PANTHER" id="PTHR30388:SF4">
    <property type="entry name" value="MOLYBDENUM COFACTOR INSERTION CHAPERONE PAOD"/>
    <property type="match status" value="1"/>
</dbReference>
<dbReference type="InterPro" id="IPR052698">
    <property type="entry name" value="MoCofactor_Util/Proc"/>
</dbReference>
<dbReference type="Proteomes" id="UP000011717">
    <property type="component" value="Unassembled WGS sequence"/>
</dbReference>
<proteinExistence type="predicted"/>
<gene>
    <name evidence="3" type="ORF">C725_0726</name>
</gene>
<sequence length="307" mass="32579">MSADDKRLFETALRWNREGARVAIATVAKTWGSAPRRQGAHLIVREDGLFEGSVSGGCVEGDVITEAAEVIAGAAPKWLHYGVADAAAWEVGLACGGEIEVLLQPLAPGGFAPDLARRVLDTQQRGRELTLFTDASGVTHDRDSGDARLKRLYSPPLELLLTGAVHISQALAPMARMLGFAVKIVDPRGSFASAERFAGFAVDGRWPDEAFADWKPGPASAVAVLTHDPKLDDPALIAALRSDAFYIAALGSRRTHAARLERLAEAGFEETQLARIHGPAGLPIGAANPPEIALSVAAQMIAAWRGR</sequence>
<reference evidence="3 4" key="1">
    <citation type="journal article" date="2013" name="Genome Announc.">
        <title>Draft Genome Sequence of Strain JLT2015T, Belonging to the Family Sphingomonadaceae of the Alphaproteobacteria.</title>
        <authorList>
            <person name="Tang K."/>
            <person name="Liu K."/>
            <person name="Li S."/>
            <person name="Jiao N."/>
        </authorList>
    </citation>
    <scope>NUCLEOTIDE SEQUENCE [LARGE SCALE GENOMIC DNA]</scope>
    <source>
        <strain evidence="3 4">JLT2015</strain>
    </source>
</reference>
<evidence type="ECO:0000313" key="3">
    <source>
        <dbReference type="EMBL" id="EMD83754.1"/>
    </source>
</evidence>
<dbReference type="PANTHER" id="PTHR30388">
    <property type="entry name" value="ALDEHYDE OXIDOREDUCTASE MOLYBDENUM COFACTOR ASSEMBLY PROTEIN"/>
    <property type="match status" value="1"/>
</dbReference>
<dbReference type="InterPro" id="IPR003777">
    <property type="entry name" value="XdhC_CoxI"/>
</dbReference>
<evidence type="ECO:0000259" key="2">
    <source>
        <dbReference type="Pfam" id="PF13478"/>
    </source>
</evidence>
<dbReference type="RefSeq" id="WP_008600216.1">
    <property type="nucleotide sequence ID" value="NZ_AMRV01000002.1"/>
</dbReference>
<dbReference type="Pfam" id="PF02625">
    <property type="entry name" value="XdhC_CoxI"/>
    <property type="match status" value="1"/>
</dbReference>
<feature type="domain" description="XdhC- CoxI" evidence="1">
    <location>
        <begin position="15"/>
        <end position="82"/>
    </location>
</feature>
<dbReference type="InterPro" id="IPR027051">
    <property type="entry name" value="XdhC_Rossmann_dom"/>
</dbReference>
<dbReference type="Gene3D" id="3.40.50.720">
    <property type="entry name" value="NAD(P)-binding Rossmann-like Domain"/>
    <property type="match status" value="1"/>
</dbReference>
<evidence type="ECO:0000259" key="1">
    <source>
        <dbReference type="Pfam" id="PF02625"/>
    </source>
</evidence>
<comment type="caution">
    <text evidence="3">The sequence shown here is derived from an EMBL/GenBank/DDBJ whole genome shotgun (WGS) entry which is preliminary data.</text>
</comment>
<dbReference type="Pfam" id="PF13478">
    <property type="entry name" value="XdhC_C"/>
    <property type="match status" value="1"/>
</dbReference>
<dbReference type="OrthoDB" id="9815497at2"/>